<dbReference type="EMBL" id="NJHN03000104">
    <property type="protein sequence ID" value="KAH9414886.1"/>
    <property type="molecule type" value="Genomic_DNA"/>
</dbReference>
<proteinExistence type="predicted"/>
<reference evidence="2 3" key="2">
    <citation type="journal article" date="2022" name="Mol. Biol. Evol.">
        <title>Comparative Genomics Reveals Insights into the Divergent Evolution of Astigmatic Mites and Household Pest Adaptations.</title>
        <authorList>
            <person name="Xiong Q."/>
            <person name="Wan A.T."/>
            <person name="Liu X."/>
            <person name="Fung C.S."/>
            <person name="Xiao X."/>
            <person name="Malainual N."/>
            <person name="Hou J."/>
            <person name="Wang L."/>
            <person name="Wang M."/>
            <person name="Yang K.Y."/>
            <person name="Cui Y."/>
            <person name="Leung E.L."/>
            <person name="Nong W."/>
            <person name="Shin S.K."/>
            <person name="Au S.W."/>
            <person name="Jeong K.Y."/>
            <person name="Chew F.T."/>
            <person name="Hui J.H."/>
            <person name="Leung T.F."/>
            <person name="Tungtrongchitr A."/>
            <person name="Zhong N."/>
            <person name="Liu Z."/>
            <person name="Tsui S.K."/>
        </authorList>
    </citation>
    <scope>NUCLEOTIDE SEQUENCE [LARGE SCALE GENOMIC DNA]</scope>
    <source>
        <strain evidence="2">Derp</strain>
    </source>
</reference>
<gene>
    <name evidence="2" type="primary">FAM21A</name>
    <name evidence="2" type="ORF">DERP_012476</name>
</gene>
<feature type="region of interest" description="Disordered" evidence="1">
    <location>
        <begin position="518"/>
        <end position="541"/>
    </location>
</feature>
<feature type="region of interest" description="Disordered" evidence="1">
    <location>
        <begin position="578"/>
        <end position="607"/>
    </location>
</feature>
<protein>
    <submittedName>
        <fullName evidence="2">Retrograde transport, endosome to Golgi</fullName>
    </submittedName>
</protein>
<feature type="compositionally biased region" description="Basic residues" evidence="1">
    <location>
        <begin position="518"/>
        <end position="530"/>
    </location>
</feature>
<feature type="compositionally biased region" description="Acidic residues" evidence="1">
    <location>
        <begin position="688"/>
        <end position="699"/>
    </location>
</feature>
<feature type="compositionally biased region" description="Basic and acidic residues" evidence="1">
    <location>
        <begin position="661"/>
        <end position="670"/>
    </location>
</feature>
<evidence type="ECO:0000313" key="2">
    <source>
        <dbReference type="EMBL" id="KAH9414886.1"/>
    </source>
</evidence>
<dbReference type="Proteomes" id="UP000887458">
    <property type="component" value="Unassembled WGS sequence"/>
</dbReference>
<accession>A0ABQ8IX30</accession>
<feature type="compositionally biased region" description="Polar residues" evidence="1">
    <location>
        <begin position="319"/>
        <end position="329"/>
    </location>
</feature>
<reference evidence="2 3" key="1">
    <citation type="journal article" date="2018" name="J. Allergy Clin. Immunol.">
        <title>High-quality assembly of Dermatophagoides pteronyssinus genome and transcriptome reveals a wide range of novel allergens.</title>
        <authorList>
            <person name="Liu X.Y."/>
            <person name="Yang K.Y."/>
            <person name="Wang M.Q."/>
            <person name="Kwok J.S."/>
            <person name="Zeng X."/>
            <person name="Yang Z."/>
            <person name="Xiao X.J."/>
            <person name="Lau C.P."/>
            <person name="Li Y."/>
            <person name="Huang Z.M."/>
            <person name="Ba J.G."/>
            <person name="Yim A.K."/>
            <person name="Ouyang C.Y."/>
            <person name="Ngai S.M."/>
            <person name="Chan T.F."/>
            <person name="Leung E.L."/>
            <person name="Liu L."/>
            <person name="Liu Z.G."/>
            <person name="Tsui S.K."/>
        </authorList>
    </citation>
    <scope>NUCLEOTIDE SEQUENCE [LARGE SCALE GENOMIC DNA]</scope>
    <source>
        <strain evidence="2">Derp</strain>
    </source>
</reference>
<sequence length="699" mass="78866">MSDNQDQERFESIDELEQNKSKWNLISDLKLLGLIKNTGDGFLNKIRQSLLEIDDLSYKTNTSANKINNLITSILILTNVKFIENRVYDEDIKDITSKTNNIDLNRITSSTTTVIQPTTKDDDGEEKQLINRLENSIDDALKRLISKYKISSEDFNENNSYNLLHKLYSQKNLFAHRNLPYIIGSDEYLKDTFVGMKTDDSHLDTVINLTNRSETLIDNNQDIIDHAANTLLDGYEEQKFQQSFSSDHNVDQEITNVPSTSKPFESVENLIGIRNHSNKDPLLAESSEDDDDIFVRPNLTHKPIVFDEPDDIDDDNLFHTASISSSHDGSVSAKDLPKQTNVQSENNQEKSKIQQQHSNNAEKILNFDDDSDEDDIFSSSKISRKSALKTTLNQSIFSSDDDDDDDLFNQLISKVPNNNKSEKHSDANSLIINEIVDDSVSDPILISTGKIQSKSTFSSNMIKELNSVLQSKVLSSEQTTTIPSSSSSAAAVSIPEKKDDNIQIIDTKDELNSMLKHKASLGSNRQRKPPTRNALKASLSNSQSLFNDDVVEDKNLKKPNSPITKEPDRIIITNEKIEPKMPLQNSSHNNSVLPKTKSKSLFDSSDSDDDIFKGPNLLRNQQQKSVTTTKKTSILFQSESDDNDDELCFPAFQSSKLSKVPKIEEKHSENIKSQQQQTMKSKKKSIFDDDSDSDDLFKF</sequence>
<organism evidence="2 3">
    <name type="scientific">Dermatophagoides pteronyssinus</name>
    <name type="common">European house dust mite</name>
    <dbReference type="NCBI Taxonomy" id="6956"/>
    <lineage>
        <taxon>Eukaryota</taxon>
        <taxon>Metazoa</taxon>
        <taxon>Ecdysozoa</taxon>
        <taxon>Arthropoda</taxon>
        <taxon>Chelicerata</taxon>
        <taxon>Arachnida</taxon>
        <taxon>Acari</taxon>
        <taxon>Acariformes</taxon>
        <taxon>Sarcoptiformes</taxon>
        <taxon>Astigmata</taxon>
        <taxon>Psoroptidia</taxon>
        <taxon>Analgoidea</taxon>
        <taxon>Pyroglyphidae</taxon>
        <taxon>Dermatophagoidinae</taxon>
        <taxon>Dermatophagoides</taxon>
    </lineage>
</organism>
<feature type="region of interest" description="Disordered" evidence="1">
    <location>
        <begin position="659"/>
        <end position="699"/>
    </location>
</feature>
<feature type="region of interest" description="Disordered" evidence="1">
    <location>
        <begin position="317"/>
        <end position="357"/>
    </location>
</feature>
<keyword evidence="3" id="KW-1185">Reference proteome</keyword>
<name>A0ABQ8IX30_DERPT</name>
<feature type="compositionally biased region" description="Polar residues" evidence="1">
    <location>
        <begin position="583"/>
        <end position="593"/>
    </location>
</feature>
<evidence type="ECO:0000256" key="1">
    <source>
        <dbReference type="SAM" id="MobiDB-lite"/>
    </source>
</evidence>
<comment type="caution">
    <text evidence="2">The sequence shown here is derived from an EMBL/GenBank/DDBJ whole genome shotgun (WGS) entry which is preliminary data.</text>
</comment>
<evidence type="ECO:0000313" key="3">
    <source>
        <dbReference type="Proteomes" id="UP000887458"/>
    </source>
</evidence>